<dbReference type="RefSeq" id="WP_023556631.1">
    <property type="nucleotide sequence ID" value="NZ_KI629782.1"/>
</dbReference>
<feature type="transmembrane region" description="Helical" evidence="1">
    <location>
        <begin position="7"/>
        <end position="27"/>
    </location>
</feature>
<keyword evidence="1" id="KW-0812">Transmembrane</keyword>
<dbReference type="OrthoDB" id="2476208at2"/>
<gene>
    <name evidence="2" type="ORF">T458_13565</name>
</gene>
<reference evidence="2 3" key="1">
    <citation type="journal article" date="2014" name="Genome Announc.">
        <title>Draft Genome Sequence of Brevibacillus panacihumi Strain W25, a Halotolerant Hydrocarbon-Degrading Bacterium.</title>
        <authorList>
            <person name="Wang X."/>
            <person name="Jin D."/>
            <person name="Zhou L."/>
            <person name="Wu L."/>
            <person name="An W."/>
            <person name="Chen Y."/>
            <person name="Zhao L."/>
        </authorList>
    </citation>
    <scope>NUCLEOTIDE SEQUENCE [LARGE SCALE GENOMIC DNA]</scope>
    <source>
        <strain evidence="2 3">W25</strain>
    </source>
</reference>
<protein>
    <submittedName>
        <fullName evidence="2">Uncharacterized protein</fullName>
    </submittedName>
</protein>
<keyword evidence="1" id="KW-1133">Transmembrane helix</keyword>
<keyword evidence="1" id="KW-0472">Membrane</keyword>
<proteinExistence type="predicted"/>
<dbReference type="AlphaFoldDB" id="V6M9R3"/>
<sequence>MRKTRKLLLLVSYIIVFVIGGYSYSFISHVENKENTYLSESEMKDFNDFSKKINENFKPMGFEELLNGNENLLTTPDSILGPQQNDINASIFGRQKNFIYKNKSNGTVILMSVSKRLGTPSEQWQHSIYYSNARYNSPDNDLNAYYANVYPSINAYHYSFERNGYSISCILISNSEYEEGANNLADFIKQVDSFLRGNF</sequence>
<evidence type="ECO:0000256" key="1">
    <source>
        <dbReference type="SAM" id="Phobius"/>
    </source>
</evidence>
<dbReference type="EMBL" id="AYJU01000016">
    <property type="protein sequence ID" value="EST54605.1"/>
    <property type="molecule type" value="Genomic_DNA"/>
</dbReference>
<organism evidence="2 3">
    <name type="scientific">Brevibacillus panacihumi W25</name>
    <dbReference type="NCBI Taxonomy" id="1408254"/>
    <lineage>
        <taxon>Bacteria</taxon>
        <taxon>Bacillati</taxon>
        <taxon>Bacillota</taxon>
        <taxon>Bacilli</taxon>
        <taxon>Bacillales</taxon>
        <taxon>Paenibacillaceae</taxon>
        <taxon>Brevibacillus</taxon>
    </lineage>
</organism>
<name>V6M9R3_9BACL</name>
<dbReference type="Proteomes" id="UP000017973">
    <property type="component" value="Unassembled WGS sequence"/>
</dbReference>
<dbReference type="HOGENOM" id="CLU_1369918_0_0_9"/>
<comment type="caution">
    <text evidence="2">The sequence shown here is derived from an EMBL/GenBank/DDBJ whole genome shotgun (WGS) entry which is preliminary data.</text>
</comment>
<evidence type="ECO:0000313" key="2">
    <source>
        <dbReference type="EMBL" id="EST54605.1"/>
    </source>
</evidence>
<accession>V6M9R3</accession>
<keyword evidence="3" id="KW-1185">Reference proteome</keyword>
<evidence type="ECO:0000313" key="3">
    <source>
        <dbReference type="Proteomes" id="UP000017973"/>
    </source>
</evidence>